<organism evidence="1 2">
    <name type="scientific">Panagrolaimus sp. JU765</name>
    <dbReference type="NCBI Taxonomy" id="591449"/>
    <lineage>
        <taxon>Eukaryota</taxon>
        <taxon>Metazoa</taxon>
        <taxon>Ecdysozoa</taxon>
        <taxon>Nematoda</taxon>
        <taxon>Chromadorea</taxon>
        <taxon>Rhabditida</taxon>
        <taxon>Tylenchina</taxon>
        <taxon>Panagrolaimomorpha</taxon>
        <taxon>Panagrolaimoidea</taxon>
        <taxon>Panagrolaimidae</taxon>
        <taxon>Panagrolaimus</taxon>
    </lineage>
</organism>
<evidence type="ECO:0000313" key="2">
    <source>
        <dbReference type="WBParaSite" id="JU765_v2.g11890.t1"/>
    </source>
</evidence>
<evidence type="ECO:0000313" key="1">
    <source>
        <dbReference type="Proteomes" id="UP000887576"/>
    </source>
</evidence>
<accession>A0AC34Q0U1</accession>
<dbReference type="Proteomes" id="UP000887576">
    <property type="component" value="Unplaced"/>
</dbReference>
<reference evidence="2" key="1">
    <citation type="submission" date="2022-11" db="UniProtKB">
        <authorList>
            <consortium name="WormBaseParasite"/>
        </authorList>
    </citation>
    <scope>IDENTIFICATION</scope>
</reference>
<proteinExistence type="predicted"/>
<name>A0AC34Q0U1_9BILA</name>
<dbReference type="WBParaSite" id="JU765_v2.g11890.t1">
    <property type="protein sequence ID" value="JU765_v2.g11890.t1"/>
    <property type="gene ID" value="JU765_v2.g11890"/>
</dbReference>
<protein>
    <submittedName>
        <fullName evidence="2">RRM domain-containing protein</fullName>
    </submittedName>
</protein>
<sequence length="153" mass="17788">MPRHSRSRSGSPRRDEGKRLHLADLNESITRRDVEDTFSKFGRLADVWVASYPPYYGFVVYERSDDANAALKEMGRGYIGKYPIRVTVALPRGSRKVRSPPRRRDDRYGGRGRRDDRGRDDRRGRYDSRNGGSSRDSKRRSRSPRREPDQVSD</sequence>